<feature type="non-terminal residue" evidence="1">
    <location>
        <position position="111"/>
    </location>
</feature>
<sequence length="111" mass="11795">MPFGAKFLISDITLPFSSNNSSGLYDLNHFSNAARCSVLKALTGKGTWCALKLPSIALPSHSFGQVQPFGVLTIKTGHCGLNASSAFLAAASFLIFRIFSIAKSINLAISW</sequence>
<proteinExistence type="predicted"/>
<dbReference type="KEGG" id="mala:NCTC10135_00278"/>
<dbReference type="Proteomes" id="UP000259864">
    <property type="component" value="Chromosome 1"/>
</dbReference>
<dbReference type="AlphaFoldDB" id="A0A3B0NY37"/>
<gene>
    <name evidence="1" type="ORF">NCTC10135_00278</name>
</gene>
<dbReference type="EMBL" id="LS991949">
    <property type="protein sequence ID" value="SYV89778.1"/>
    <property type="molecule type" value="Genomic_DNA"/>
</dbReference>
<accession>A0A3B0NY37</accession>
<reference evidence="2" key="1">
    <citation type="submission" date="2018-06" db="EMBL/GenBank/DDBJ databases">
        <authorList>
            <consortium name="Pathogen Informatics"/>
        </authorList>
    </citation>
    <scope>NUCLEOTIDE SEQUENCE [LARGE SCALE GENOMIC DNA]</scope>
    <source>
        <strain evidence="2">NCTC10135</strain>
    </source>
</reference>
<protein>
    <submittedName>
        <fullName evidence="1">Uncharacterized protein</fullName>
    </submittedName>
</protein>
<name>A0A3B0NY37_9BACT</name>
<evidence type="ECO:0000313" key="1">
    <source>
        <dbReference type="EMBL" id="SYV89778.1"/>
    </source>
</evidence>
<evidence type="ECO:0000313" key="2">
    <source>
        <dbReference type="Proteomes" id="UP000259864"/>
    </source>
</evidence>
<organism evidence="1 2">
    <name type="scientific">Metamycoplasma alkalescens</name>
    <dbReference type="NCBI Taxonomy" id="45363"/>
    <lineage>
        <taxon>Bacteria</taxon>
        <taxon>Bacillati</taxon>
        <taxon>Mycoplasmatota</taxon>
        <taxon>Mycoplasmoidales</taxon>
        <taxon>Metamycoplasmataceae</taxon>
        <taxon>Metamycoplasma</taxon>
    </lineage>
</organism>